<evidence type="ECO:0000313" key="2">
    <source>
        <dbReference type="EMBL" id="MDV6231267.1"/>
    </source>
</evidence>
<accession>A0ABU4AYF5</accession>
<evidence type="ECO:0000256" key="1">
    <source>
        <dbReference type="SAM" id="Phobius"/>
    </source>
</evidence>
<keyword evidence="3" id="KW-1185">Reference proteome</keyword>
<comment type="caution">
    <text evidence="2">The sequence shown here is derived from an EMBL/GenBank/DDBJ whole genome shotgun (WGS) entry which is preliminary data.</text>
</comment>
<feature type="transmembrane region" description="Helical" evidence="1">
    <location>
        <begin position="7"/>
        <end position="23"/>
    </location>
</feature>
<keyword evidence="1" id="KW-0472">Membrane</keyword>
<keyword evidence="1" id="KW-0812">Transmembrane</keyword>
<gene>
    <name evidence="2" type="ORF">R3P95_11975</name>
</gene>
<reference evidence="2 3" key="1">
    <citation type="submission" date="2023-10" db="EMBL/GenBank/DDBJ databases">
        <title>Development of a sustainable strategy for remediation of hydrocarbon-contaminated territories based on the waste exchange concept.</title>
        <authorList>
            <person name="Krivoruchko A."/>
        </authorList>
    </citation>
    <scope>NUCLEOTIDE SEQUENCE [LARGE SCALE GENOMIC DNA]</scope>
    <source>
        <strain evidence="2 3">IEGM 1322</strain>
    </source>
</reference>
<dbReference type="RefSeq" id="WP_317548463.1">
    <property type="nucleotide sequence ID" value="NZ_JAWLKE010000004.1"/>
</dbReference>
<protein>
    <submittedName>
        <fullName evidence="2">Uncharacterized protein</fullName>
    </submittedName>
</protein>
<dbReference type="EMBL" id="JAWLKE010000004">
    <property type="protein sequence ID" value="MDV6231267.1"/>
    <property type="molecule type" value="Genomic_DNA"/>
</dbReference>
<proteinExistence type="predicted"/>
<sequence>MKARNARSIVVIVVGVVLALFFWDFRFFWFQGGPIGCVLVVLAMVDAWESRRGTPKKGLLAELRDDIVGGADSSDTPERGPRP</sequence>
<evidence type="ECO:0000313" key="3">
    <source>
        <dbReference type="Proteomes" id="UP001185899"/>
    </source>
</evidence>
<keyword evidence="1" id="KW-1133">Transmembrane helix</keyword>
<organism evidence="2 3">
    <name type="scientific">Rhodococcus cercidiphylli</name>
    <dbReference type="NCBI Taxonomy" id="489916"/>
    <lineage>
        <taxon>Bacteria</taxon>
        <taxon>Bacillati</taxon>
        <taxon>Actinomycetota</taxon>
        <taxon>Actinomycetes</taxon>
        <taxon>Mycobacteriales</taxon>
        <taxon>Nocardiaceae</taxon>
        <taxon>Rhodococcus</taxon>
    </lineage>
</organism>
<feature type="transmembrane region" description="Helical" evidence="1">
    <location>
        <begin position="29"/>
        <end position="48"/>
    </location>
</feature>
<name>A0ABU4AYF5_9NOCA</name>
<dbReference type="Proteomes" id="UP001185899">
    <property type="component" value="Unassembled WGS sequence"/>
</dbReference>